<evidence type="ECO:0000256" key="6">
    <source>
        <dbReference type="ARBA" id="ARBA00022777"/>
    </source>
</evidence>
<keyword evidence="3" id="KW-0808">Transferase</keyword>
<dbReference type="Pfam" id="PF22956">
    <property type="entry name" value="VPS15-like_hel"/>
    <property type="match status" value="1"/>
</dbReference>
<keyword evidence="4" id="KW-0677">Repeat</keyword>
<dbReference type="InterPro" id="IPR001680">
    <property type="entry name" value="WD40_rpt"/>
</dbReference>
<sequence length="899" mass="88844">PPQDAAPAAAALREALAHAAAGVLAGSGAPEARVALLRTLGPMCAALGPREAADALLPPLLPLLAGGGGDAGARATRSALLRALPALGAALGPEAVASCLLPPLERLAGGADPGDATDALSALAALTQRGLLRRRALLATARRACAQGCLRGPGAAARAAGVAFLAAAARQLSPPEAHALLVPAMAPYLACEPLDARDVTSLTRALREDTALCVPDAARPGAGAAPARALVGRPPSASSLRASSGSLTEPARGGGAPRQGLGAAPGRATPGSSSASDLLASIASSLHAGASLPAPQPLSGSAGSLPLPSGAAASYCLALDSQFLHPDASLLSAALEQSVHSAGGNGHFVLGGSGGGRSHARGAAAAGSLLVPRARRVPRISDPLASALHMGSASAAQSPLVAYGNAMYGLDDSGSMGLPGTAESSGIQGAMQAALTTELSVEESASQMEAWAPRGALVAHFAEHQAGVNQLAVASSGLFFVSASSDSTTKVWDGRRLDRDVSFRSRLTYSGQGGKINAATTLPDSSSVVTGSSDGSVHLWRVDTVARSGGERFTGVTAQRQCSGEALGEALALAPWGHAAVLQSHARRGLSAWDLRAAEHAWALPYDPAQGVISCFVTDPASQNWVVTGSSRGVLCVWDLRFRLPVLSWQLGAGAGVDAMALALAPLPGERRGARGGGGGGASTGAPLLAVAAGEGEVGLWDCGEAQCRQVLRCARSAGVAAPAGPRRSVHVVTGPRARGAGAAPEPGARPLGVGELAGGARPAAGVAALLPTPSVMLTGGGDRVIRAWDGTAPERSYAVCAPPVPGEGAGGLGGVVTHSYAARGGAGGASVEERAAPAPAPGGSREERMAAAVAAETAAATCHAQAVSALARLDLRRAGGAASLLLSASRDGVIKAWR</sequence>
<evidence type="ECO:0000256" key="1">
    <source>
        <dbReference type="ARBA" id="ARBA00012513"/>
    </source>
</evidence>
<dbReference type="InterPro" id="IPR011989">
    <property type="entry name" value="ARM-like"/>
</dbReference>
<feature type="domain" description="Phosphatase 2A Regulatory Subunit A helical" evidence="10">
    <location>
        <begin position="10"/>
        <end position="208"/>
    </location>
</feature>
<feature type="non-terminal residue" evidence="11">
    <location>
        <position position="1"/>
    </location>
</feature>
<evidence type="ECO:0000256" key="8">
    <source>
        <dbReference type="PROSITE-ProRule" id="PRU00221"/>
    </source>
</evidence>
<dbReference type="SMART" id="SM00320">
    <property type="entry name" value="WD40"/>
    <property type="match status" value="5"/>
</dbReference>
<dbReference type="GO" id="GO:0045324">
    <property type="term" value="P:late endosome to vacuole transport"/>
    <property type="evidence" value="ECO:0007669"/>
    <property type="project" value="InterPro"/>
</dbReference>
<protein>
    <recommendedName>
        <fullName evidence="1">non-specific serine/threonine protein kinase</fullName>
        <ecNumber evidence="1">2.7.11.1</ecNumber>
    </recommendedName>
</protein>
<dbReference type="EMBL" id="GDKF01001344">
    <property type="protein sequence ID" value="JAT77278.1"/>
    <property type="molecule type" value="Transcribed_RNA"/>
</dbReference>
<keyword evidence="7" id="KW-0067">ATP-binding</keyword>
<evidence type="ECO:0000256" key="7">
    <source>
        <dbReference type="ARBA" id="ARBA00022840"/>
    </source>
</evidence>
<dbReference type="Gene3D" id="2.130.10.10">
    <property type="entry name" value="YVTN repeat-like/Quinoprotein amine dehydrogenase"/>
    <property type="match status" value="2"/>
</dbReference>
<dbReference type="PROSITE" id="PS50082">
    <property type="entry name" value="WD_REPEATS_2"/>
    <property type="match status" value="2"/>
</dbReference>
<evidence type="ECO:0000256" key="5">
    <source>
        <dbReference type="ARBA" id="ARBA00022741"/>
    </source>
</evidence>
<feature type="region of interest" description="Disordered" evidence="9">
    <location>
        <begin position="224"/>
        <end position="275"/>
    </location>
</feature>
<evidence type="ECO:0000256" key="2">
    <source>
        <dbReference type="ARBA" id="ARBA00022527"/>
    </source>
</evidence>
<dbReference type="GO" id="GO:0005770">
    <property type="term" value="C:late endosome"/>
    <property type="evidence" value="ECO:0007669"/>
    <property type="project" value="TreeGrafter"/>
</dbReference>
<dbReference type="GO" id="GO:0000166">
    <property type="term" value="F:nucleotide binding"/>
    <property type="evidence" value="ECO:0007669"/>
    <property type="project" value="UniProtKB-KW"/>
</dbReference>
<keyword evidence="5" id="KW-0547">Nucleotide-binding</keyword>
<name>A0A1D2ADP5_AUXPR</name>
<dbReference type="SUPFAM" id="SSF50978">
    <property type="entry name" value="WD40 repeat-like"/>
    <property type="match status" value="1"/>
</dbReference>
<dbReference type="EC" id="2.7.11.1" evidence="1"/>
<dbReference type="PANTHER" id="PTHR17583:SF0">
    <property type="entry name" value="PHOSPHOINOSITIDE 3-KINASE REGULATORY SUBUNIT 4"/>
    <property type="match status" value="1"/>
</dbReference>
<feature type="compositionally biased region" description="Low complexity" evidence="9">
    <location>
        <begin position="224"/>
        <end position="247"/>
    </location>
</feature>
<evidence type="ECO:0000256" key="9">
    <source>
        <dbReference type="SAM" id="MobiDB-lite"/>
    </source>
</evidence>
<dbReference type="InterPro" id="IPR055231">
    <property type="entry name" value="2AA_helical"/>
</dbReference>
<reference evidence="11" key="1">
    <citation type="submission" date="2015-08" db="EMBL/GenBank/DDBJ databases">
        <authorList>
            <person name="Babu N.S."/>
            <person name="Beckwith C.J."/>
            <person name="Beseler K.G."/>
            <person name="Brison A."/>
            <person name="Carone J.V."/>
            <person name="Caskin T.P."/>
            <person name="Diamond M."/>
            <person name="Durham M.E."/>
            <person name="Foxe J.M."/>
            <person name="Go M."/>
            <person name="Henderson B.A."/>
            <person name="Jones I.B."/>
            <person name="McGettigan J.A."/>
            <person name="Micheletti S.J."/>
            <person name="Nasrallah M.E."/>
            <person name="Ortiz D."/>
            <person name="Piller C.R."/>
            <person name="Privatt S.R."/>
            <person name="Schneider S.L."/>
            <person name="Sharp S."/>
            <person name="Smith T.C."/>
            <person name="Stanton J.D."/>
            <person name="Ullery H.E."/>
            <person name="Wilson R.J."/>
            <person name="Serrano M.G."/>
            <person name="Buck G."/>
            <person name="Lee V."/>
            <person name="Wang Y."/>
            <person name="Carvalho R."/>
            <person name="Voegtly L."/>
            <person name="Shi R."/>
            <person name="Duckworth R."/>
            <person name="Johnson A."/>
            <person name="Loviza R."/>
            <person name="Walstead R."/>
            <person name="Shah Z."/>
            <person name="Kiflezghi M."/>
            <person name="Wade K."/>
            <person name="Ball S.L."/>
            <person name="Bradley K.W."/>
            <person name="Asai D.J."/>
            <person name="Bowman C.A."/>
            <person name="Russell D.A."/>
            <person name="Pope W.H."/>
            <person name="Jacobs-Sera D."/>
            <person name="Hendrix R.W."/>
            <person name="Hatfull G.F."/>
        </authorList>
    </citation>
    <scope>NUCLEOTIDE SEQUENCE</scope>
</reference>
<proteinExistence type="predicted"/>
<evidence type="ECO:0000259" key="10">
    <source>
        <dbReference type="Pfam" id="PF22956"/>
    </source>
</evidence>
<dbReference type="GO" id="GO:0034272">
    <property type="term" value="C:phosphatidylinositol 3-kinase complex, class III, type II"/>
    <property type="evidence" value="ECO:0007669"/>
    <property type="project" value="TreeGrafter"/>
</dbReference>
<dbReference type="SUPFAM" id="SSF48371">
    <property type="entry name" value="ARM repeat"/>
    <property type="match status" value="1"/>
</dbReference>
<feature type="repeat" description="WD" evidence="8">
    <location>
        <begin position="461"/>
        <end position="493"/>
    </location>
</feature>
<accession>A0A1D2ADP5</accession>
<evidence type="ECO:0000256" key="4">
    <source>
        <dbReference type="ARBA" id="ARBA00022737"/>
    </source>
</evidence>
<evidence type="ECO:0000313" key="11">
    <source>
        <dbReference type="EMBL" id="JAT77278.1"/>
    </source>
</evidence>
<dbReference type="GO" id="GO:0034271">
    <property type="term" value="C:phosphatidylinositol 3-kinase complex, class III, type I"/>
    <property type="evidence" value="ECO:0007669"/>
    <property type="project" value="TreeGrafter"/>
</dbReference>
<dbReference type="PROSITE" id="PS50294">
    <property type="entry name" value="WD_REPEATS_REGION"/>
    <property type="match status" value="2"/>
</dbReference>
<keyword evidence="8" id="KW-0853">WD repeat</keyword>
<dbReference type="InterPro" id="IPR015943">
    <property type="entry name" value="WD40/YVTN_repeat-like_dom_sf"/>
</dbReference>
<keyword evidence="6" id="KW-0418">Kinase</keyword>
<dbReference type="GO" id="GO:0004674">
    <property type="term" value="F:protein serine/threonine kinase activity"/>
    <property type="evidence" value="ECO:0007669"/>
    <property type="project" value="UniProtKB-KW"/>
</dbReference>
<dbReference type="GO" id="GO:0016236">
    <property type="term" value="P:macroautophagy"/>
    <property type="evidence" value="ECO:0007669"/>
    <property type="project" value="InterPro"/>
</dbReference>
<keyword evidence="2" id="KW-0723">Serine/threonine-protein kinase</keyword>
<dbReference type="InterPro" id="IPR045162">
    <property type="entry name" value="Vps15-like"/>
</dbReference>
<gene>
    <name evidence="11" type="ORF">g.21607</name>
</gene>
<dbReference type="GO" id="GO:0071561">
    <property type="term" value="C:nucleus-vacuole junction"/>
    <property type="evidence" value="ECO:0007669"/>
    <property type="project" value="TreeGrafter"/>
</dbReference>
<dbReference type="Gene3D" id="1.25.10.10">
    <property type="entry name" value="Leucine-rich Repeat Variant"/>
    <property type="match status" value="1"/>
</dbReference>
<evidence type="ECO:0000256" key="3">
    <source>
        <dbReference type="ARBA" id="ARBA00022679"/>
    </source>
</evidence>
<dbReference type="GO" id="GO:0006623">
    <property type="term" value="P:protein targeting to vacuole"/>
    <property type="evidence" value="ECO:0007669"/>
    <property type="project" value="TreeGrafter"/>
</dbReference>
<feature type="repeat" description="WD" evidence="8">
    <location>
        <begin position="509"/>
        <end position="544"/>
    </location>
</feature>
<dbReference type="Pfam" id="PF00400">
    <property type="entry name" value="WD40"/>
    <property type="match status" value="2"/>
</dbReference>
<dbReference type="PANTHER" id="PTHR17583">
    <property type="entry name" value="PHOSPHOINOSITIDE 3-KINASE REGULATORY SUBUNIT 4"/>
    <property type="match status" value="1"/>
</dbReference>
<dbReference type="InterPro" id="IPR036322">
    <property type="entry name" value="WD40_repeat_dom_sf"/>
</dbReference>
<organism evidence="11">
    <name type="scientific">Auxenochlorella protothecoides</name>
    <name type="common">Green microalga</name>
    <name type="synonym">Chlorella protothecoides</name>
    <dbReference type="NCBI Taxonomy" id="3075"/>
    <lineage>
        <taxon>Eukaryota</taxon>
        <taxon>Viridiplantae</taxon>
        <taxon>Chlorophyta</taxon>
        <taxon>core chlorophytes</taxon>
        <taxon>Trebouxiophyceae</taxon>
        <taxon>Chlorellales</taxon>
        <taxon>Chlorellaceae</taxon>
        <taxon>Auxenochlorella</taxon>
    </lineage>
</organism>
<dbReference type="AlphaFoldDB" id="A0A1D2ADP5"/>
<dbReference type="InterPro" id="IPR016024">
    <property type="entry name" value="ARM-type_fold"/>
</dbReference>